<feature type="non-terminal residue" evidence="8">
    <location>
        <position position="270"/>
    </location>
</feature>
<evidence type="ECO:0000259" key="6">
    <source>
        <dbReference type="Pfam" id="PF00586"/>
    </source>
</evidence>
<evidence type="ECO:0000259" key="7">
    <source>
        <dbReference type="Pfam" id="PF02769"/>
    </source>
</evidence>
<evidence type="ECO:0000256" key="1">
    <source>
        <dbReference type="ARBA" id="ARBA00004686"/>
    </source>
</evidence>
<dbReference type="NCBIfam" id="TIGR00878">
    <property type="entry name" value="purM"/>
    <property type="match status" value="1"/>
</dbReference>
<dbReference type="SUPFAM" id="SSF56042">
    <property type="entry name" value="PurM C-terminal domain-like"/>
    <property type="match status" value="1"/>
</dbReference>
<dbReference type="Gene3D" id="3.30.1330.10">
    <property type="entry name" value="PurM-like, N-terminal domain"/>
    <property type="match status" value="1"/>
</dbReference>
<evidence type="ECO:0000256" key="4">
    <source>
        <dbReference type="ARBA" id="ARBA00022741"/>
    </source>
</evidence>
<sequence length="270" mass="29005">MKRTDLYKEAGVDLDAANELVARIRPLVKSTFHASVITDVGGFGSLYSLGQLDYKQPVLVSSTDGIGTKLKVASLANRHDTVGIDLVAMSVNDILVQGARPLFFLDYLSIGRMNLDLVTDIISGIAEGCRQAKCSLIGGETAEMPDFYGENDYDLAGFAVGIVEKDSIIDGSEISVGDQIIGLASSGLHSNGYSLVRRIIFQELDLSPDDVLPECGCSVAEELLRPTRIYTEAVQVITRDFSVPGMAHITGGGFYDNLPRILPSACLARL</sequence>
<gene>
    <name evidence="8" type="ORF">S01H1_26199</name>
</gene>
<keyword evidence="5" id="KW-0067">ATP-binding</keyword>
<dbReference type="UniPathway" id="UPA00074">
    <property type="reaction ID" value="UER00129"/>
</dbReference>
<dbReference type="InterPro" id="IPR036676">
    <property type="entry name" value="PurM-like_C_sf"/>
</dbReference>
<evidence type="ECO:0000256" key="3">
    <source>
        <dbReference type="ARBA" id="ARBA00022598"/>
    </source>
</evidence>
<dbReference type="FunFam" id="3.30.1330.10:FF:000001">
    <property type="entry name" value="Phosphoribosylformylglycinamidine cyclo-ligase"/>
    <property type="match status" value="1"/>
</dbReference>
<dbReference type="CDD" id="cd02196">
    <property type="entry name" value="PurM"/>
    <property type="match status" value="1"/>
</dbReference>
<evidence type="ECO:0000256" key="2">
    <source>
        <dbReference type="ARBA" id="ARBA00013047"/>
    </source>
</evidence>
<dbReference type="GO" id="GO:0006189">
    <property type="term" value="P:'de novo' IMP biosynthetic process"/>
    <property type="evidence" value="ECO:0007669"/>
    <property type="project" value="UniProtKB-UniPathway"/>
</dbReference>
<dbReference type="InterPro" id="IPR010918">
    <property type="entry name" value="PurM-like_C_dom"/>
</dbReference>
<comment type="pathway">
    <text evidence="1">Purine metabolism; IMP biosynthesis via de novo pathway; 5-amino-1-(5-phospho-D-ribosyl)imidazole from N(2)-formyl-N(1)-(5-phospho-D-ribosyl)glycinamide: step 2/2.</text>
</comment>
<dbReference type="Pfam" id="PF00586">
    <property type="entry name" value="AIRS"/>
    <property type="match status" value="1"/>
</dbReference>
<dbReference type="InterPro" id="IPR016188">
    <property type="entry name" value="PurM-like_N"/>
</dbReference>
<accession>X0TPX1</accession>
<evidence type="ECO:0000313" key="8">
    <source>
        <dbReference type="EMBL" id="GAF95304.1"/>
    </source>
</evidence>
<feature type="domain" description="PurM-like N-terminal" evidence="6">
    <location>
        <begin position="58"/>
        <end position="163"/>
    </location>
</feature>
<keyword evidence="3" id="KW-0436">Ligase</keyword>
<dbReference type="InterPro" id="IPR004733">
    <property type="entry name" value="PurM_cligase"/>
</dbReference>
<feature type="domain" description="PurM-like C-terminal" evidence="7">
    <location>
        <begin position="176"/>
        <end position="266"/>
    </location>
</feature>
<name>X0TPX1_9ZZZZ</name>
<reference evidence="8" key="1">
    <citation type="journal article" date="2014" name="Front. Microbiol.">
        <title>High frequency of phylogenetically diverse reductive dehalogenase-homologous genes in deep subseafloor sedimentary metagenomes.</title>
        <authorList>
            <person name="Kawai M."/>
            <person name="Futagami T."/>
            <person name="Toyoda A."/>
            <person name="Takaki Y."/>
            <person name="Nishi S."/>
            <person name="Hori S."/>
            <person name="Arai W."/>
            <person name="Tsubouchi T."/>
            <person name="Morono Y."/>
            <person name="Uchiyama I."/>
            <person name="Ito T."/>
            <person name="Fujiyama A."/>
            <person name="Inagaki F."/>
            <person name="Takami H."/>
        </authorList>
    </citation>
    <scope>NUCLEOTIDE SEQUENCE</scope>
    <source>
        <strain evidence="8">Expedition CK06-06</strain>
    </source>
</reference>
<dbReference type="GO" id="GO:0005524">
    <property type="term" value="F:ATP binding"/>
    <property type="evidence" value="ECO:0007669"/>
    <property type="project" value="UniProtKB-KW"/>
</dbReference>
<dbReference type="Gene3D" id="3.90.650.10">
    <property type="entry name" value="PurM-like C-terminal domain"/>
    <property type="match status" value="1"/>
</dbReference>
<dbReference type="SUPFAM" id="SSF55326">
    <property type="entry name" value="PurM N-terminal domain-like"/>
    <property type="match status" value="1"/>
</dbReference>
<dbReference type="PANTHER" id="PTHR10520:SF12">
    <property type="entry name" value="TRIFUNCTIONAL PURINE BIOSYNTHETIC PROTEIN ADENOSINE-3"/>
    <property type="match status" value="1"/>
</dbReference>
<dbReference type="EMBL" id="BARS01015871">
    <property type="protein sequence ID" value="GAF95304.1"/>
    <property type="molecule type" value="Genomic_DNA"/>
</dbReference>
<organism evidence="8">
    <name type="scientific">marine sediment metagenome</name>
    <dbReference type="NCBI Taxonomy" id="412755"/>
    <lineage>
        <taxon>unclassified sequences</taxon>
        <taxon>metagenomes</taxon>
        <taxon>ecological metagenomes</taxon>
    </lineage>
</organism>
<dbReference type="GO" id="GO:0046084">
    <property type="term" value="P:adenine biosynthetic process"/>
    <property type="evidence" value="ECO:0007669"/>
    <property type="project" value="TreeGrafter"/>
</dbReference>
<dbReference type="PANTHER" id="PTHR10520">
    <property type="entry name" value="TRIFUNCTIONAL PURINE BIOSYNTHETIC PROTEIN ADENOSINE-3-RELATED"/>
    <property type="match status" value="1"/>
</dbReference>
<dbReference type="InterPro" id="IPR036921">
    <property type="entry name" value="PurM-like_N_sf"/>
</dbReference>
<comment type="caution">
    <text evidence="8">The sequence shown here is derived from an EMBL/GenBank/DDBJ whole genome shotgun (WGS) entry which is preliminary data.</text>
</comment>
<protein>
    <recommendedName>
        <fullName evidence="2">phosphoribosylformylglycinamidine cyclo-ligase</fullName>
        <ecNumber evidence="2">6.3.3.1</ecNumber>
    </recommendedName>
</protein>
<dbReference type="Pfam" id="PF02769">
    <property type="entry name" value="AIRS_C"/>
    <property type="match status" value="1"/>
</dbReference>
<dbReference type="GO" id="GO:0004637">
    <property type="term" value="F:phosphoribosylamine-glycine ligase activity"/>
    <property type="evidence" value="ECO:0007669"/>
    <property type="project" value="TreeGrafter"/>
</dbReference>
<dbReference type="GO" id="GO:0004641">
    <property type="term" value="F:phosphoribosylformylglycinamidine cyclo-ligase activity"/>
    <property type="evidence" value="ECO:0007669"/>
    <property type="project" value="UniProtKB-EC"/>
</dbReference>
<evidence type="ECO:0000256" key="5">
    <source>
        <dbReference type="ARBA" id="ARBA00022840"/>
    </source>
</evidence>
<proteinExistence type="predicted"/>
<keyword evidence="4" id="KW-0547">Nucleotide-binding</keyword>
<dbReference type="AlphaFoldDB" id="X0TPX1"/>
<dbReference type="EC" id="6.3.3.1" evidence="2"/>
<dbReference type="GO" id="GO:0005829">
    <property type="term" value="C:cytosol"/>
    <property type="evidence" value="ECO:0007669"/>
    <property type="project" value="TreeGrafter"/>
</dbReference>